<name>A0AAE0ZGM9_9GAST</name>
<comment type="caution">
    <text evidence="2">The sequence shown here is derived from an EMBL/GenBank/DDBJ whole genome shotgun (WGS) entry which is preliminary data.</text>
</comment>
<evidence type="ECO:0000313" key="3">
    <source>
        <dbReference type="Proteomes" id="UP001283361"/>
    </source>
</evidence>
<dbReference type="AlphaFoldDB" id="A0AAE0ZGM9"/>
<accession>A0AAE0ZGM9</accession>
<feature type="region of interest" description="Disordered" evidence="1">
    <location>
        <begin position="46"/>
        <end position="93"/>
    </location>
</feature>
<dbReference type="Proteomes" id="UP001283361">
    <property type="component" value="Unassembled WGS sequence"/>
</dbReference>
<evidence type="ECO:0000256" key="1">
    <source>
        <dbReference type="SAM" id="MobiDB-lite"/>
    </source>
</evidence>
<proteinExistence type="predicted"/>
<reference evidence="2" key="1">
    <citation type="journal article" date="2023" name="G3 (Bethesda)">
        <title>A reference genome for the long-term kleptoplast-retaining sea slug Elysia crispata morphotype clarki.</title>
        <authorList>
            <person name="Eastman K.E."/>
            <person name="Pendleton A.L."/>
            <person name="Shaikh M.A."/>
            <person name="Suttiyut T."/>
            <person name="Ogas R."/>
            <person name="Tomko P."/>
            <person name="Gavelis G."/>
            <person name="Widhalm J.R."/>
            <person name="Wisecaver J.H."/>
        </authorList>
    </citation>
    <scope>NUCLEOTIDE SEQUENCE</scope>
    <source>
        <strain evidence="2">ECLA1</strain>
    </source>
</reference>
<organism evidence="2 3">
    <name type="scientific">Elysia crispata</name>
    <name type="common">lettuce slug</name>
    <dbReference type="NCBI Taxonomy" id="231223"/>
    <lineage>
        <taxon>Eukaryota</taxon>
        <taxon>Metazoa</taxon>
        <taxon>Spiralia</taxon>
        <taxon>Lophotrochozoa</taxon>
        <taxon>Mollusca</taxon>
        <taxon>Gastropoda</taxon>
        <taxon>Heterobranchia</taxon>
        <taxon>Euthyneura</taxon>
        <taxon>Panpulmonata</taxon>
        <taxon>Sacoglossa</taxon>
        <taxon>Placobranchoidea</taxon>
        <taxon>Plakobranchidae</taxon>
        <taxon>Elysia</taxon>
    </lineage>
</organism>
<protein>
    <submittedName>
        <fullName evidence="2">Uncharacterized protein</fullName>
    </submittedName>
</protein>
<keyword evidence="3" id="KW-1185">Reference proteome</keyword>
<dbReference type="EMBL" id="JAWDGP010004039">
    <property type="protein sequence ID" value="KAK3768576.1"/>
    <property type="molecule type" value="Genomic_DNA"/>
</dbReference>
<sequence length="93" mass="10057">MIGGFPEQRELRGIVTVGSGQAVTSLAPRIVCSAIYFGVPRHVRLSKHKSRSAADDRGSRRQPHKVVCDPSVGDRHSMDRVGPGLEAGPLRQT</sequence>
<evidence type="ECO:0000313" key="2">
    <source>
        <dbReference type="EMBL" id="KAK3768576.1"/>
    </source>
</evidence>
<gene>
    <name evidence="2" type="ORF">RRG08_002407</name>
</gene>